<keyword evidence="1" id="KW-0479">Metal-binding</keyword>
<dbReference type="SMART" id="SM01007">
    <property type="entry name" value="Aldolase_II"/>
    <property type="match status" value="1"/>
</dbReference>
<dbReference type="PANTHER" id="PTHR22789:SF0">
    <property type="entry name" value="3-OXO-TETRONATE 4-PHOSPHATE DECARBOXYLASE-RELATED"/>
    <property type="match status" value="1"/>
</dbReference>
<evidence type="ECO:0000259" key="3">
    <source>
        <dbReference type="SMART" id="SM01007"/>
    </source>
</evidence>
<dbReference type="SUPFAM" id="SSF53639">
    <property type="entry name" value="AraD/HMP-PK domain-like"/>
    <property type="match status" value="1"/>
</dbReference>
<sequence>MFEKEKGEIIKTAMKLDRYGLIALSGGNVSARMPSGEILLTPSGMIYEDMIPSDLLVVDINGGILEGTRRPSVDTVALLYIYQNMPFVRAVIHTHQPYATAVGLISDKLPCVVTTLANAAKGSVKVCPFSSAASIQMGIETVDNIGNKLAVILKNHGVMAIGKDLKEALYACVYVEEAAKTYLLARSISSQVVELDASQVDQAVEVFEHYGQGTQPL</sequence>
<protein>
    <submittedName>
        <fullName evidence="4">L-ribulose-5-phosphate 4-epimerase</fullName>
    </submittedName>
</protein>
<gene>
    <name evidence="4" type="ORF">SAMN05660742_12730</name>
</gene>
<dbReference type="Gene3D" id="3.40.225.10">
    <property type="entry name" value="Class II aldolase/adducin N-terminal domain"/>
    <property type="match status" value="1"/>
</dbReference>
<evidence type="ECO:0000313" key="4">
    <source>
        <dbReference type="EMBL" id="SEJ94533.1"/>
    </source>
</evidence>
<feature type="domain" description="Class II aldolase/adducin N-terminal" evidence="3">
    <location>
        <begin position="7"/>
        <end position="183"/>
    </location>
</feature>
<dbReference type="Pfam" id="PF00596">
    <property type="entry name" value="Aldolase_II"/>
    <property type="match status" value="1"/>
</dbReference>
<keyword evidence="2" id="KW-0456">Lyase</keyword>
<dbReference type="PANTHER" id="PTHR22789">
    <property type="entry name" value="FUCULOSE PHOSPHATE ALDOLASE"/>
    <property type="match status" value="1"/>
</dbReference>
<dbReference type="RefSeq" id="WP_091835550.1">
    <property type="nucleotide sequence ID" value="NZ_FNZK01000027.1"/>
</dbReference>
<dbReference type="GO" id="GO:0005829">
    <property type="term" value="C:cytosol"/>
    <property type="evidence" value="ECO:0007669"/>
    <property type="project" value="TreeGrafter"/>
</dbReference>
<reference evidence="4 5" key="1">
    <citation type="submission" date="2016-10" db="EMBL/GenBank/DDBJ databases">
        <authorList>
            <person name="de Groot N.N."/>
        </authorList>
    </citation>
    <scope>NUCLEOTIDE SEQUENCE [LARGE SCALE GENOMIC DNA]</scope>
    <source>
        <strain evidence="4 5">DSM 2179</strain>
    </source>
</reference>
<evidence type="ECO:0000256" key="1">
    <source>
        <dbReference type="ARBA" id="ARBA00022723"/>
    </source>
</evidence>
<dbReference type="GO" id="GO:0016832">
    <property type="term" value="F:aldehyde-lyase activity"/>
    <property type="evidence" value="ECO:0007669"/>
    <property type="project" value="TreeGrafter"/>
</dbReference>
<dbReference type="AlphaFoldDB" id="A0A1H7CXT5"/>
<evidence type="ECO:0000313" key="5">
    <source>
        <dbReference type="Proteomes" id="UP000199662"/>
    </source>
</evidence>
<dbReference type="STRING" id="84035.SAMN05660742_12730"/>
<organism evidence="4 5">
    <name type="scientific">Propionispira arboris</name>
    <dbReference type="NCBI Taxonomy" id="84035"/>
    <lineage>
        <taxon>Bacteria</taxon>
        <taxon>Bacillati</taxon>
        <taxon>Bacillota</taxon>
        <taxon>Negativicutes</taxon>
        <taxon>Selenomonadales</taxon>
        <taxon>Selenomonadaceae</taxon>
        <taxon>Propionispira</taxon>
    </lineage>
</organism>
<dbReference type="InterPro" id="IPR001303">
    <property type="entry name" value="Aldolase_II/adducin_N"/>
</dbReference>
<accession>A0A1H7CXT5</accession>
<dbReference type="Proteomes" id="UP000199662">
    <property type="component" value="Unassembled WGS sequence"/>
</dbReference>
<evidence type="ECO:0000256" key="2">
    <source>
        <dbReference type="ARBA" id="ARBA00023239"/>
    </source>
</evidence>
<dbReference type="InterPro" id="IPR050197">
    <property type="entry name" value="Aldolase_class_II_sugar_metab"/>
</dbReference>
<name>A0A1H7CXT5_9FIRM</name>
<dbReference type="GO" id="GO:0019323">
    <property type="term" value="P:pentose catabolic process"/>
    <property type="evidence" value="ECO:0007669"/>
    <property type="project" value="TreeGrafter"/>
</dbReference>
<keyword evidence="5" id="KW-1185">Reference proteome</keyword>
<dbReference type="GO" id="GO:0046872">
    <property type="term" value="F:metal ion binding"/>
    <property type="evidence" value="ECO:0007669"/>
    <property type="project" value="UniProtKB-KW"/>
</dbReference>
<proteinExistence type="predicted"/>
<dbReference type="InterPro" id="IPR036409">
    <property type="entry name" value="Aldolase_II/adducin_N_sf"/>
</dbReference>
<dbReference type="EMBL" id="FNZK01000027">
    <property type="protein sequence ID" value="SEJ94533.1"/>
    <property type="molecule type" value="Genomic_DNA"/>
</dbReference>